<evidence type="ECO:0000256" key="9">
    <source>
        <dbReference type="ARBA" id="ARBA00032370"/>
    </source>
</evidence>
<keyword evidence="5" id="KW-0133">Cell shape</keyword>
<name>A0A1G2HKG4_9BACT</name>
<evidence type="ECO:0000256" key="10">
    <source>
        <dbReference type="ARBA" id="ARBA00033270"/>
    </source>
</evidence>
<evidence type="ECO:0000256" key="8">
    <source>
        <dbReference type="ARBA" id="ARBA00023136"/>
    </source>
</evidence>
<evidence type="ECO:0000313" key="18">
    <source>
        <dbReference type="Proteomes" id="UP000178991"/>
    </source>
</evidence>
<dbReference type="GO" id="GO:0005886">
    <property type="term" value="C:plasma membrane"/>
    <property type="evidence" value="ECO:0007669"/>
    <property type="project" value="TreeGrafter"/>
</dbReference>
<evidence type="ECO:0000256" key="3">
    <source>
        <dbReference type="ARBA" id="ARBA00022679"/>
    </source>
</evidence>
<dbReference type="EC" id="2.4.99.28" evidence="14"/>
<keyword evidence="2" id="KW-0328">Glycosyltransferase</keyword>
<gene>
    <name evidence="17" type="ORF">A2639_01665</name>
</gene>
<keyword evidence="6" id="KW-0573">Peptidoglycan synthesis</keyword>
<keyword evidence="7 16" id="KW-1133">Transmembrane helix</keyword>
<sequence length="374" mass="41560">MKRAINYYFLITVLLLVFFGILFLATLSAPASLQFFGNTNYYLFHQLFALSIGLVACFTFFKIPLHILKKISLPILIVNLLLLIVVFLPFLGVKFWGAKRWINIGGSTLQPSEFLKFTSVVYLSAWISNKFSETSRRGWIMTAKKGYYDFVKVFLPFLILLALIAIIFYFQKDVSTLIIVGVALTTIYFVSGTSIWHSILLIISGIFGILLLIKIEPYRTQRLLTFLHPEKDPLGIGLQLKQSLISIGSGGFFGKGIGMSTQKFGFLPQAMSDSIFAIIGEETGIIGCLFLISLFLLFLWFGIKIANSASDKFSKLAVIGITTWIVFQAFFNIASTVGLLPLSGIPLPFFSYGGSHIIAEMIGVGIILNVSKNS</sequence>
<comment type="caution">
    <text evidence="17">The sequence shown here is derived from an EMBL/GenBank/DDBJ whole genome shotgun (WGS) entry which is preliminary data.</text>
</comment>
<comment type="similarity">
    <text evidence="11">Belongs to the SEDS family. FtsW subfamily.</text>
</comment>
<feature type="transmembrane region" description="Helical" evidence="16">
    <location>
        <begin position="7"/>
        <end position="29"/>
    </location>
</feature>
<feature type="transmembrane region" description="Helical" evidence="16">
    <location>
        <begin position="150"/>
        <end position="168"/>
    </location>
</feature>
<dbReference type="GO" id="GO:0032153">
    <property type="term" value="C:cell division site"/>
    <property type="evidence" value="ECO:0007669"/>
    <property type="project" value="TreeGrafter"/>
</dbReference>
<organism evidence="17 18">
    <name type="scientific">Candidatus Staskawiczbacteria bacterium RIFCSPHIGHO2_01_FULL_34_27</name>
    <dbReference type="NCBI Taxonomy" id="1802199"/>
    <lineage>
        <taxon>Bacteria</taxon>
        <taxon>Candidatus Staskawicziibacteriota</taxon>
    </lineage>
</organism>
<evidence type="ECO:0000256" key="4">
    <source>
        <dbReference type="ARBA" id="ARBA00022692"/>
    </source>
</evidence>
<dbReference type="Pfam" id="PF01098">
    <property type="entry name" value="FTSW_RODA_SPOVE"/>
    <property type="match status" value="1"/>
</dbReference>
<evidence type="ECO:0000256" key="12">
    <source>
        <dbReference type="ARBA" id="ARBA00041185"/>
    </source>
</evidence>
<evidence type="ECO:0000256" key="11">
    <source>
        <dbReference type="ARBA" id="ARBA00038053"/>
    </source>
</evidence>
<dbReference type="GO" id="GO:0008360">
    <property type="term" value="P:regulation of cell shape"/>
    <property type="evidence" value="ECO:0007669"/>
    <property type="project" value="UniProtKB-KW"/>
</dbReference>
<proteinExistence type="inferred from homology"/>
<evidence type="ECO:0000313" key="17">
    <source>
        <dbReference type="EMBL" id="OGZ62977.1"/>
    </source>
</evidence>
<keyword evidence="4 16" id="KW-0812">Transmembrane</keyword>
<dbReference type="AlphaFoldDB" id="A0A1G2HKG4"/>
<dbReference type="InterPro" id="IPR001182">
    <property type="entry name" value="FtsW/RodA"/>
</dbReference>
<keyword evidence="3" id="KW-0808">Transferase</keyword>
<feature type="transmembrane region" description="Helical" evidence="16">
    <location>
        <begin position="315"/>
        <end position="337"/>
    </location>
</feature>
<evidence type="ECO:0000256" key="13">
    <source>
        <dbReference type="ARBA" id="ARBA00041418"/>
    </source>
</evidence>
<dbReference type="GO" id="GO:0015648">
    <property type="term" value="F:lipid-linked peptidoglycan transporter activity"/>
    <property type="evidence" value="ECO:0007669"/>
    <property type="project" value="TreeGrafter"/>
</dbReference>
<keyword evidence="8 16" id="KW-0472">Membrane</keyword>
<reference evidence="17 18" key="1">
    <citation type="journal article" date="2016" name="Nat. Commun.">
        <title>Thousands of microbial genomes shed light on interconnected biogeochemical processes in an aquifer system.</title>
        <authorList>
            <person name="Anantharaman K."/>
            <person name="Brown C.T."/>
            <person name="Hug L.A."/>
            <person name="Sharon I."/>
            <person name="Castelle C.J."/>
            <person name="Probst A.J."/>
            <person name="Thomas B.C."/>
            <person name="Singh A."/>
            <person name="Wilkins M.J."/>
            <person name="Karaoz U."/>
            <person name="Brodie E.L."/>
            <person name="Williams K.H."/>
            <person name="Hubbard S.S."/>
            <person name="Banfield J.F."/>
        </authorList>
    </citation>
    <scope>NUCLEOTIDE SEQUENCE [LARGE SCALE GENOMIC DNA]</scope>
</reference>
<dbReference type="Proteomes" id="UP000178991">
    <property type="component" value="Unassembled WGS sequence"/>
</dbReference>
<feature type="transmembrane region" description="Helical" evidence="16">
    <location>
        <begin position="349"/>
        <end position="370"/>
    </location>
</feature>
<evidence type="ECO:0000256" key="14">
    <source>
        <dbReference type="ARBA" id="ARBA00044770"/>
    </source>
</evidence>
<dbReference type="PANTHER" id="PTHR30474:SF2">
    <property type="entry name" value="PEPTIDOGLYCAN GLYCOSYLTRANSFERASE FTSW-RELATED"/>
    <property type="match status" value="1"/>
</dbReference>
<comment type="subcellular location">
    <subcellularLocation>
        <location evidence="1">Membrane</location>
        <topology evidence="1">Multi-pass membrane protein</topology>
    </subcellularLocation>
</comment>
<dbReference type="EMBL" id="MHOL01000010">
    <property type="protein sequence ID" value="OGZ62977.1"/>
    <property type="molecule type" value="Genomic_DNA"/>
</dbReference>
<comment type="catalytic activity">
    <reaction evidence="15">
        <text>[GlcNAc-(1-&gt;4)-Mur2Ac(oyl-L-Ala-gamma-D-Glu-L-Lys-D-Ala-D-Ala)](n)-di-trans,octa-cis-undecaprenyl diphosphate + beta-D-GlcNAc-(1-&gt;4)-Mur2Ac(oyl-L-Ala-gamma-D-Glu-L-Lys-D-Ala-D-Ala)-di-trans,octa-cis-undecaprenyl diphosphate = [GlcNAc-(1-&gt;4)-Mur2Ac(oyl-L-Ala-gamma-D-Glu-L-Lys-D-Ala-D-Ala)](n+1)-di-trans,octa-cis-undecaprenyl diphosphate + di-trans,octa-cis-undecaprenyl diphosphate + H(+)</text>
        <dbReference type="Rhea" id="RHEA:23708"/>
        <dbReference type="Rhea" id="RHEA-COMP:9602"/>
        <dbReference type="Rhea" id="RHEA-COMP:9603"/>
        <dbReference type="ChEBI" id="CHEBI:15378"/>
        <dbReference type="ChEBI" id="CHEBI:58405"/>
        <dbReference type="ChEBI" id="CHEBI:60033"/>
        <dbReference type="ChEBI" id="CHEBI:78435"/>
        <dbReference type="EC" id="2.4.99.28"/>
    </reaction>
</comment>
<feature type="transmembrane region" description="Helical" evidence="16">
    <location>
        <begin position="41"/>
        <end position="61"/>
    </location>
</feature>
<evidence type="ECO:0000256" key="15">
    <source>
        <dbReference type="ARBA" id="ARBA00049902"/>
    </source>
</evidence>
<feature type="transmembrane region" description="Helical" evidence="16">
    <location>
        <begin position="284"/>
        <end position="303"/>
    </location>
</feature>
<evidence type="ECO:0000256" key="16">
    <source>
        <dbReference type="SAM" id="Phobius"/>
    </source>
</evidence>
<dbReference type="GO" id="GO:0009252">
    <property type="term" value="P:peptidoglycan biosynthetic process"/>
    <property type="evidence" value="ECO:0007669"/>
    <property type="project" value="UniProtKB-KW"/>
</dbReference>
<dbReference type="PANTHER" id="PTHR30474">
    <property type="entry name" value="CELL CYCLE PROTEIN"/>
    <property type="match status" value="1"/>
</dbReference>
<protein>
    <recommendedName>
        <fullName evidence="12">Probable peptidoglycan glycosyltransferase FtsW</fullName>
        <ecNumber evidence="14">2.4.99.28</ecNumber>
    </recommendedName>
    <alternativeName>
        <fullName evidence="13">Cell division protein FtsW</fullName>
    </alternativeName>
    <alternativeName>
        <fullName evidence="10">Cell wall polymerase</fullName>
    </alternativeName>
    <alternativeName>
        <fullName evidence="9">Peptidoglycan polymerase</fullName>
    </alternativeName>
</protein>
<evidence type="ECO:0000256" key="5">
    <source>
        <dbReference type="ARBA" id="ARBA00022960"/>
    </source>
</evidence>
<feature type="transmembrane region" description="Helical" evidence="16">
    <location>
        <begin position="198"/>
        <end position="215"/>
    </location>
</feature>
<evidence type="ECO:0000256" key="2">
    <source>
        <dbReference type="ARBA" id="ARBA00022676"/>
    </source>
</evidence>
<feature type="transmembrane region" description="Helical" evidence="16">
    <location>
        <begin position="73"/>
        <end position="93"/>
    </location>
</feature>
<evidence type="ECO:0000256" key="1">
    <source>
        <dbReference type="ARBA" id="ARBA00004141"/>
    </source>
</evidence>
<evidence type="ECO:0000256" key="6">
    <source>
        <dbReference type="ARBA" id="ARBA00022984"/>
    </source>
</evidence>
<accession>A0A1G2HKG4</accession>
<feature type="transmembrane region" description="Helical" evidence="16">
    <location>
        <begin position="174"/>
        <end position="191"/>
    </location>
</feature>
<dbReference type="GO" id="GO:0008955">
    <property type="term" value="F:peptidoglycan glycosyltransferase activity"/>
    <property type="evidence" value="ECO:0007669"/>
    <property type="project" value="UniProtKB-EC"/>
</dbReference>
<evidence type="ECO:0000256" key="7">
    <source>
        <dbReference type="ARBA" id="ARBA00022989"/>
    </source>
</evidence>
<dbReference type="GO" id="GO:0051301">
    <property type="term" value="P:cell division"/>
    <property type="evidence" value="ECO:0007669"/>
    <property type="project" value="InterPro"/>
</dbReference>